<evidence type="ECO:0000256" key="3">
    <source>
        <dbReference type="ARBA" id="ARBA00003485"/>
    </source>
</evidence>
<dbReference type="PANTHER" id="PTHR43622">
    <property type="entry name" value="3-DEHYDROQUINATE SYNTHASE"/>
    <property type="match status" value="1"/>
</dbReference>
<dbReference type="Proteomes" id="UP000601990">
    <property type="component" value="Unassembled WGS sequence"/>
</dbReference>
<dbReference type="InterPro" id="IPR030963">
    <property type="entry name" value="DHQ_synth_fam"/>
</dbReference>
<evidence type="ECO:0000256" key="4">
    <source>
        <dbReference type="ARBA" id="ARBA00004496"/>
    </source>
</evidence>
<evidence type="ECO:0000256" key="2">
    <source>
        <dbReference type="ARBA" id="ARBA00001911"/>
    </source>
</evidence>
<feature type="domain" description="3-dehydroquinate synthase N-terminal" evidence="19">
    <location>
        <begin position="67"/>
        <end position="179"/>
    </location>
</feature>
<keyword evidence="15 18" id="KW-0057">Aromatic amino acid biosynthesis</keyword>
<dbReference type="HAMAP" id="MF_00110">
    <property type="entry name" value="DHQ_synthase"/>
    <property type="match status" value="1"/>
</dbReference>
<dbReference type="PIRSF" id="PIRSF001455">
    <property type="entry name" value="DHQ_synth"/>
    <property type="match status" value="1"/>
</dbReference>
<keyword evidence="16 18" id="KW-0456">Lyase</keyword>
<dbReference type="GO" id="GO:0003856">
    <property type="term" value="F:3-dehydroquinate synthase activity"/>
    <property type="evidence" value="ECO:0007669"/>
    <property type="project" value="UniProtKB-EC"/>
</dbReference>
<evidence type="ECO:0000256" key="12">
    <source>
        <dbReference type="ARBA" id="ARBA00022741"/>
    </source>
</evidence>
<sequence length="360" mass="38539">MRTLNVALGDRAYPIHIGPGVLDDAGLIRPFLRTARVAIVTNDVVGPLYLARLQRALEADGVRVDVVTLPDGESHKNWQTLNLVFDMLLATRCERSTTLIALGGGVVGDMAGFAAATYQRGMPFIQVPTTLLSQVDSSVGGKTAINHPLGKNMIGAFYQPRVVLADTATLDTLPDRELKAGLAEVIKYGLIRDPALFDWLEAHIERVLAREPEALAFAIERSCANKAEVVAADETEQGERALLNLGHTFGHAIETGMGYGNWLHGEAVAAGTMMAAELSRRLGWLTAAEVARIEALHVRAGLPVLGPPLPVATYLELMANDKKVEEGRLRLVLLRSIGKAVLHAGAAPDLIGASIEARCG</sequence>
<evidence type="ECO:0000256" key="7">
    <source>
        <dbReference type="ARBA" id="ARBA00013031"/>
    </source>
</evidence>
<feature type="binding site" evidence="18">
    <location>
        <begin position="129"/>
        <end position="130"/>
    </location>
    <ligand>
        <name>NAD(+)</name>
        <dbReference type="ChEBI" id="CHEBI:57540"/>
    </ligand>
</feature>
<comment type="cofactor">
    <cofactor evidence="18">
        <name>Co(2+)</name>
        <dbReference type="ChEBI" id="CHEBI:48828"/>
    </cofactor>
    <cofactor evidence="18">
        <name>Zn(2+)</name>
        <dbReference type="ChEBI" id="CHEBI:29105"/>
    </cofactor>
    <text evidence="18">Binds 1 divalent metal cation per subunit. Can use either Co(2+) or Zn(2+).</text>
</comment>
<comment type="cofactor">
    <cofactor evidence="2 18">
        <name>NAD(+)</name>
        <dbReference type="ChEBI" id="CHEBI:57540"/>
    </cofactor>
</comment>
<feature type="binding site" evidence="18">
    <location>
        <begin position="105"/>
        <end position="109"/>
    </location>
    <ligand>
        <name>NAD(+)</name>
        <dbReference type="ChEBI" id="CHEBI:57540"/>
    </ligand>
</feature>
<dbReference type="InterPro" id="IPR050071">
    <property type="entry name" value="Dehydroquinate_synthase"/>
</dbReference>
<keyword evidence="11 18" id="KW-0479">Metal-binding</keyword>
<feature type="binding site" evidence="18">
    <location>
        <position position="264"/>
    </location>
    <ligand>
        <name>Zn(2+)</name>
        <dbReference type="ChEBI" id="CHEBI:29105"/>
    </ligand>
</feature>
<evidence type="ECO:0000259" key="20">
    <source>
        <dbReference type="Pfam" id="PF24621"/>
    </source>
</evidence>
<evidence type="ECO:0000256" key="8">
    <source>
        <dbReference type="ARBA" id="ARBA00017684"/>
    </source>
</evidence>
<dbReference type="SUPFAM" id="SSF56796">
    <property type="entry name" value="Dehydroquinate synthase-like"/>
    <property type="match status" value="1"/>
</dbReference>
<evidence type="ECO:0000256" key="10">
    <source>
        <dbReference type="ARBA" id="ARBA00022605"/>
    </source>
</evidence>
<comment type="caution">
    <text evidence="21">The sequence shown here is derived from an EMBL/GenBank/DDBJ whole genome shotgun (WGS) entry which is preliminary data.</text>
</comment>
<evidence type="ECO:0000256" key="15">
    <source>
        <dbReference type="ARBA" id="ARBA00023141"/>
    </source>
</evidence>
<dbReference type="EMBL" id="WTVH01000028">
    <property type="protein sequence ID" value="NMF94370.1"/>
    <property type="molecule type" value="Genomic_DNA"/>
</dbReference>
<evidence type="ECO:0000256" key="1">
    <source>
        <dbReference type="ARBA" id="ARBA00001393"/>
    </source>
</evidence>
<dbReference type="NCBIfam" id="TIGR01357">
    <property type="entry name" value="aroB"/>
    <property type="match status" value="1"/>
</dbReference>
<reference evidence="21" key="1">
    <citation type="submission" date="2019-12" db="EMBL/GenBank/DDBJ databases">
        <title>Comparative genomics gives insights into the taxonomy of the Azoarcus-Aromatoleum group and reveals separate origins of nif in the plant-associated Azoarcus and non-plant-associated Aromatoleum sub-groups.</title>
        <authorList>
            <person name="Lafos M."/>
            <person name="Maluk M."/>
            <person name="Batista M."/>
            <person name="Junghare M."/>
            <person name="Carmona M."/>
            <person name="Faoro H."/>
            <person name="Cruz L.M."/>
            <person name="Battistoni F."/>
            <person name="De Souza E."/>
            <person name="Pedrosa F."/>
            <person name="Chen W.-M."/>
            <person name="Poole P.S."/>
            <person name="Dixon R.A."/>
            <person name="James E.K."/>
        </authorList>
    </citation>
    <scope>NUCLEOTIDE SEQUENCE</scope>
    <source>
        <strain evidence="21">U120</strain>
    </source>
</reference>
<dbReference type="RefSeq" id="WP_169199597.1">
    <property type="nucleotide sequence ID" value="NZ_WTVH02000010.1"/>
</dbReference>
<evidence type="ECO:0000256" key="11">
    <source>
        <dbReference type="ARBA" id="ARBA00022723"/>
    </source>
</evidence>
<feature type="binding site" evidence="18">
    <location>
        <position position="151"/>
    </location>
    <ligand>
        <name>NAD(+)</name>
        <dbReference type="ChEBI" id="CHEBI:57540"/>
    </ligand>
</feature>
<feature type="binding site" evidence="18">
    <location>
        <position position="184"/>
    </location>
    <ligand>
        <name>Zn(2+)</name>
        <dbReference type="ChEBI" id="CHEBI:29105"/>
    </ligand>
</feature>
<feature type="binding site" evidence="18">
    <location>
        <begin position="169"/>
        <end position="172"/>
    </location>
    <ligand>
        <name>NAD(+)</name>
        <dbReference type="ChEBI" id="CHEBI:57540"/>
    </ligand>
</feature>
<keyword evidence="22" id="KW-1185">Reference proteome</keyword>
<feature type="binding site" evidence="18">
    <location>
        <begin position="71"/>
        <end position="76"/>
    </location>
    <ligand>
        <name>NAD(+)</name>
        <dbReference type="ChEBI" id="CHEBI:57540"/>
    </ligand>
</feature>
<keyword evidence="10 18" id="KW-0028">Amino-acid biosynthesis</keyword>
<keyword evidence="12 18" id="KW-0547">Nucleotide-binding</keyword>
<gene>
    <name evidence="18 21" type="primary">aroB</name>
    <name evidence="21" type="ORF">GO608_13660</name>
</gene>
<keyword evidence="17 18" id="KW-0170">Cobalt</keyword>
<dbReference type="InterPro" id="IPR056179">
    <property type="entry name" value="DHQS_C"/>
</dbReference>
<protein>
    <recommendedName>
        <fullName evidence="8 18">3-dehydroquinate synthase</fullName>
        <shortName evidence="18">DHQS</shortName>
        <ecNumber evidence="7 18">4.2.3.4</ecNumber>
    </recommendedName>
</protein>
<evidence type="ECO:0000259" key="19">
    <source>
        <dbReference type="Pfam" id="PF01761"/>
    </source>
</evidence>
<evidence type="ECO:0000256" key="5">
    <source>
        <dbReference type="ARBA" id="ARBA00004661"/>
    </source>
</evidence>
<comment type="function">
    <text evidence="3 18">Catalyzes the conversion of 3-deoxy-D-arabino-heptulosonate 7-phosphate (DAHP) to dehydroquinate (DHQ).</text>
</comment>
<feature type="domain" description="3-dehydroquinate synthase C-terminal" evidence="20">
    <location>
        <begin position="181"/>
        <end position="324"/>
    </location>
</feature>
<accession>A0ABX1N536</accession>
<evidence type="ECO:0000256" key="18">
    <source>
        <dbReference type="HAMAP-Rule" id="MF_00110"/>
    </source>
</evidence>
<comment type="similarity">
    <text evidence="6 18">Belongs to the sugar phosphate cyclases superfamily. Dehydroquinate synthase family.</text>
</comment>
<evidence type="ECO:0000256" key="16">
    <source>
        <dbReference type="ARBA" id="ARBA00023239"/>
    </source>
</evidence>
<feature type="binding site" evidence="18">
    <location>
        <position position="247"/>
    </location>
    <ligand>
        <name>Zn(2+)</name>
        <dbReference type="ChEBI" id="CHEBI:29105"/>
    </ligand>
</feature>
<keyword evidence="13 18" id="KW-0862">Zinc</keyword>
<evidence type="ECO:0000256" key="9">
    <source>
        <dbReference type="ARBA" id="ARBA00022490"/>
    </source>
</evidence>
<dbReference type="Pfam" id="PF01761">
    <property type="entry name" value="DHQ_synthase"/>
    <property type="match status" value="1"/>
</dbReference>
<dbReference type="Gene3D" id="3.40.50.1970">
    <property type="match status" value="1"/>
</dbReference>
<dbReference type="CDD" id="cd08195">
    <property type="entry name" value="DHQS"/>
    <property type="match status" value="1"/>
</dbReference>
<proteinExistence type="inferred from homology"/>
<dbReference type="InterPro" id="IPR030960">
    <property type="entry name" value="DHQS/DOIS_N"/>
</dbReference>
<feature type="binding site" evidence="18">
    <location>
        <position position="142"/>
    </location>
    <ligand>
        <name>NAD(+)</name>
        <dbReference type="ChEBI" id="CHEBI:57540"/>
    </ligand>
</feature>
<dbReference type="PANTHER" id="PTHR43622:SF7">
    <property type="entry name" value="3-DEHYDROQUINATE SYNTHASE, CHLOROPLASTIC"/>
    <property type="match status" value="1"/>
</dbReference>
<dbReference type="Pfam" id="PF24621">
    <property type="entry name" value="DHQS_C"/>
    <property type="match status" value="1"/>
</dbReference>
<evidence type="ECO:0000313" key="21">
    <source>
        <dbReference type="EMBL" id="NMF94370.1"/>
    </source>
</evidence>
<comment type="pathway">
    <text evidence="5 18">Metabolic intermediate biosynthesis; chorismate biosynthesis; chorismate from D-erythrose 4-phosphate and phosphoenolpyruvate: step 2/7.</text>
</comment>
<keyword evidence="9 18" id="KW-0963">Cytoplasm</keyword>
<dbReference type="InterPro" id="IPR016037">
    <property type="entry name" value="DHQ_synth_AroB"/>
</dbReference>
<organism evidence="21 22">
    <name type="scientific">Aromatoleum buckelii</name>
    <dbReference type="NCBI Taxonomy" id="200254"/>
    <lineage>
        <taxon>Bacteria</taxon>
        <taxon>Pseudomonadati</taxon>
        <taxon>Pseudomonadota</taxon>
        <taxon>Betaproteobacteria</taxon>
        <taxon>Rhodocyclales</taxon>
        <taxon>Rhodocyclaceae</taxon>
        <taxon>Aromatoleum</taxon>
    </lineage>
</organism>
<name>A0ABX1N536_9RHOO</name>
<comment type="catalytic activity">
    <reaction evidence="1 18">
        <text>7-phospho-2-dehydro-3-deoxy-D-arabino-heptonate = 3-dehydroquinate + phosphate</text>
        <dbReference type="Rhea" id="RHEA:21968"/>
        <dbReference type="ChEBI" id="CHEBI:32364"/>
        <dbReference type="ChEBI" id="CHEBI:43474"/>
        <dbReference type="ChEBI" id="CHEBI:58394"/>
        <dbReference type="EC" id="4.2.3.4"/>
    </reaction>
</comment>
<comment type="subcellular location">
    <subcellularLocation>
        <location evidence="4 18">Cytoplasm</location>
    </subcellularLocation>
</comment>
<keyword evidence="14 18" id="KW-0520">NAD</keyword>
<evidence type="ECO:0000256" key="6">
    <source>
        <dbReference type="ARBA" id="ARBA00005412"/>
    </source>
</evidence>
<evidence type="ECO:0000256" key="14">
    <source>
        <dbReference type="ARBA" id="ARBA00023027"/>
    </source>
</evidence>
<evidence type="ECO:0000256" key="13">
    <source>
        <dbReference type="ARBA" id="ARBA00022833"/>
    </source>
</evidence>
<dbReference type="Gene3D" id="1.20.1090.10">
    <property type="entry name" value="Dehydroquinate synthase-like - alpha domain"/>
    <property type="match status" value="1"/>
</dbReference>
<dbReference type="EC" id="4.2.3.4" evidence="7 18"/>
<evidence type="ECO:0000256" key="17">
    <source>
        <dbReference type="ARBA" id="ARBA00023285"/>
    </source>
</evidence>
<evidence type="ECO:0000313" key="22">
    <source>
        <dbReference type="Proteomes" id="UP000601990"/>
    </source>
</evidence>